<proteinExistence type="predicted"/>
<dbReference type="InParanoid" id="W7X5S8"/>
<dbReference type="Proteomes" id="UP000009168">
    <property type="component" value="Unassembled WGS sequence"/>
</dbReference>
<reference evidence="2" key="1">
    <citation type="journal article" date="2006" name="PLoS Biol.">
        <title>Macronuclear genome sequence of the ciliate Tetrahymena thermophila, a model eukaryote.</title>
        <authorList>
            <person name="Eisen J.A."/>
            <person name="Coyne R.S."/>
            <person name="Wu M."/>
            <person name="Wu D."/>
            <person name="Thiagarajan M."/>
            <person name="Wortman J.R."/>
            <person name="Badger J.H."/>
            <person name="Ren Q."/>
            <person name="Amedeo P."/>
            <person name="Jones K.M."/>
            <person name="Tallon L.J."/>
            <person name="Delcher A.L."/>
            <person name="Salzberg S.L."/>
            <person name="Silva J.C."/>
            <person name="Haas B.J."/>
            <person name="Majoros W.H."/>
            <person name="Farzad M."/>
            <person name="Carlton J.M."/>
            <person name="Smith R.K. Jr."/>
            <person name="Garg J."/>
            <person name="Pearlman R.E."/>
            <person name="Karrer K.M."/>
            <person name="Sun L."/>
            <person name="Manning G."/>
            <person name="Elde N.C."/>
            <person name="Turkewitz A.P."/>
            <person name="Asai D.J."/>
            <person name="Wilkes D.E."/>
            <person name="Wang Y."/>
            <person name="Cai H."/>
            <person name="Collins K."/>
            <person name="Stewart B.A."/>
            <person name="Lee S.R."/>
            <person name="Wilamowska K."/>
            <person name="Weinberg Z."/>
            <person name="Ruzzo W.L."/>
            <person name="Wloga D."/>
            <person name="Gaertig J."/>
            <person name="Frankel J."/>
            <person name="Tsao C.-C."/>
            <person name="Gorovsky M.A."/>
            <person name="Keeling P.J."/>
            <person name="Waller R.F."/>
            <person name="Patron N.J."/>
            <person name="Cherry J.M."/>
            <person name="Stover N.A."/>
            <person name="Krieger C.J."/>
            <person name="del Toro C."/>
            <person name="Ryder H.F."/>
            <person name="Williamson S.C."/>
            <person name="Barbeau R.A."/>
            <person name="Hamilton E.P."/>
            <person name="Orias E."/>
        </authorList>
    </citation>
    <scope>NUCLEOTIDE SEQUENCE [LARGE SCALE GENOMIC DNA]</scope>
    <source>
        <strain evidence="2">SB210</strain>
    </source>
</reference>
<gene>
    <name evidence="1" type="ORF">TTHERM_000224588</name>
</gene>
<dbReference type="GeneID" id="24437889"/>
<organism evidence="1 2">
    <name type="scientific">Tetrahymena thermophila (strain SB210)</name>
    <dbReference type="NCBI Taxonomy" id="312017"/>
    <lineage>
        <taxon>Eukaryota</taxon>
        <taxon>Sar</taxon>
        <taxon>Alveolata</taxon>
        <taxon>Ciliophora</taxon>
        <taxon>Intramacronucleata</taxon>
        <taxon>Oligohymenophorea</taxon>
        <taxon>Hymenostomatida</taxon>
        <taxon>Tetrahymenina</taxon>
        <taxon>Tetrahymenidae</taxon>
        <taxon>Tetrahymena</taxon>
    </lineage>
</organism>
<evidence type="ECO:0000313" key="1">
    <source>
        <dbReference type="EMBL" id="EWS74715.1"/>
    </source>
</evidence>
<name>W7X5S8_TETTS</name>
<protein>
    <submittedName>
        <fullName evidence="1">Uncharacterized protein</fullName>
    </submittedName>
</protein>
<dbReference type="AlphaFoldDB" id="W7X5S8"/>
<sequence length="197" mass="23246">MSDIFKIKFLFKFNCMNQNQIATKRQTKLFVQTGLQLTLIILVQSQNELFVRIIRNFKNSFTYLDFNFKYCFNIKTLIQISFYRLKMFILAKLQLAVSNIMNIYQEKVLIVLNYLTITATYIKRTNLLIDSASLQVSVFLNQLLLKKLILGLLIIWQNPLKHICLTFVTQQYLSILLTDIRNLKSKNVKFTLIQNNV</sequence>
<dbReference type="KEGG" id="tet:TTHERM_000224588"/>
<evidence type="ECO:0000313" key="2">
    <source>
        <dbReference type="Proteomes" id="UP000009168"/>
    </source>
</evidence>
<dbReference type="RefSeq" id="XP_012652716.1">
    <property type="nucleotide sequence ID" value="XM_012797262.1"/>
</dbReference>
<dbReference type="EMBL" id="GG662718">
    <property type="protein sequence ID" value="EWS74715.1"/>
    <property type="molecule type" value="Genomic_DNA"/>
</dbReference>
<accession>W7X5S8</accession>
<keyword evidence="2" id="KW-1185">Reference proteome</keyword>